<dbReference type="PANTHER" id="PTHR22916:SF3">
    <property type="entry name" value="UDP-GLCNAC:BETAGAL BETA-1,3-N-ACETYLGLUCOSAMINYLTRANSFERASE-LIKE PROTEIN 1"/>
    <property type="match status" value="1"/>
</dbReference>
<gene>
    <name evidence="2" type="ORF">HNQ92_001571</name>
</gene>
<dbReference type="InterPro" id="IPR029044">
    <property type="entry name" value="Nucleotide-diphossugar_trans"/>
</dbReference>
<dbReference type="InterPro" id="IPR001173">
    <property type="entry name" value="Glyco_trans_2-like"/>
</dbReference>
<dbReference type="SUPFAM" id="SSF53448">
    <property type="entry name" value="Nucleotide-diphospho-sugar transferases"/>
    <property type="match status" value="1"/>
</dbReference>
<dbReference type="Proteomes" id="UP000557307">
    <property type="component" value="Unassembled WGS sequence"/>
</dbReference>
<evidence type="ECO:0000313" key="2">
    <source>
        <dbReference type="EMBL" id="MBB5283445.1"/>
    </source>
</evidence>
<keyword evidence="3" id="KW-1185">Reference proteome</keyword>
<dbReference type="RefSeq" id="WP_184172844.1">
    <property type="nucleotide sequence ID" value="NZ_JACHGF010000002.1"/>
</dbReference>
<dbReference type="EMBL" id="JACHGF010000002">
    <property type="protein sequence ID" value="MBB5283445.1"/>
    <property type="molecule type" value="Genomic_DNA"/>
</dbReference>
<feature type="domain" description="Glycosyltransferase 2-like" evidence="1">
    <location>
        <begin position="8"/>
        <end position="168"/>
    </location>
</feature>
<evidence type="ECO:0000313" key="3">
    <source>
        <dbReference type="Proteomes" id="UP000557307"/>
    </source>
</evidence>
<dbReference type="Pfam" id="PF00535">
    <property type="entry name" value="Glycos_transf_2"/>
    <property type="match status" value="1"/>
</dbReference>
<accession>A0A840TKI2</accession>
<evidence type="ECO:0000259" key="1">
    <source>
        <dbReference type="Pfam" id="PF00535"/>
    </source>
</evidence>
<dbReference type="AlphaFoldDB" id="A0A840TKI2"/>
<organism evidence="2 3">
    <name type="scientific">Rhabdobacter roseus</name>
    <dbReference type="NCBI Taxonomy" id="1655419"/>
    <lineage>
        <taxon>Bacteria</taxon>
        <taxon>Pseudomonadati</taxon>
        <taxon>Bacteroidota</taxon>
        <taxon>Cytophagia</taxon>
        <taxon>Cytophagales</taxon>
        <taxon>Cytophagaceae</taxon>
        <taxon>Rhabdobacter</taxon>
    </lineage>
</organism>
<dbReference type="CDD" id="cd04196">
    <property type="entry name" value="GT_2_like_d"/>
    <property type="match status" value="1"/>
</dbReference>
<dbReference type="PANTHER" id="PTHR22916">
    <property type="entry name" value="GLYCOSYLTRANSFERASE"/>
    <property type="match status" value="1"/>
</dbReference>
<dbReference type="GO" id="GO:0016758">
    <property type="term" value="F:hexosyltransferase activity"/>
    <property type="evidence" value="ECO:0007669"/>
    <property type="project" value="UniProtKB-ARBA"/>
</dbReference>
<name>A0A840TKI2_9BACT</name>
<dbReference type="Gene3D" id="3.90.550.10">
    <property type="entry name" value="Spore Coat Polysaccharide Biosynthesis Protein SpsA, Chain A"/>
    <property type="match status" value="1"/>
</dbReference>
<proteinExistence type="predicted"/>
<keyword evidence="2" id="KW-0808">Transferase</keyword>
<sequence>MNVSPLISVALCTYNGAKFLNEQLDSLVGQTYPNLEIVAVDDGSSDGTLAILNQYAARYPFLRVHQNETNLGFNLNFEKALRLCTGDYLAISDQDDVWDPEKLRLQFEALGTHQLIYHDSAFVDESGASISYRVSDKMAFYRGDRPEVFLYLNCVSGHSVLLRKSVLDHALPLPAAFPKGYYYDQWITYIATGLGTITYLPQCLVKYRLHHQNTTDMLAQKQQKRPLEQKINALKEESEWLRLCAGKAPASAAPLVEKLYRQSLKRNASWGYFPYGLTIWKHRRTLLFLLKKKAISKFFFTLRKVWGIPAKRLL</sequence>
<reference evidence="2 3" key="1">
    <citation type="submission" date="2020-08" db="EMBL/GenBank/DDBJ databases">
        <title>Genomic Encyclopedia of Type Strains, Phase IV (KMG-IV): sequencing the most valuable type-strain genomes for metagenomic binning, comparative biology and taxonomic classification.</title>
        <authorList>
            <person name="Goeker M."/>
        </authorList>
    </citation>
    <scope>NUCLEOTIDE SEQUENCE [LARGE SCALE GENOMIC DNA]</scope>
    <source>
        <strain evidence="2 3">DSM 105074</strain>
    </source>
</reference>
<protein>
    <submittedName>
        <fullName evidence="2">Glycosyltransferase involved in cell wall biosynthesis</fullName>
    </submittedName>
</protein>
<comment type="caution">
    <text evidence="2">The sequence shown here is derived from an EMBL/GenBank/DDBJ whole genome shotgun (WGS) entry which is preliminary data.</text>
</comment>